<dbReference type="InterPro" id="IPR020864">
    <property type="entry name" value="MACPF"/>
</dbReference>
<reference evidence="2 3" key="1">
    <citation type="submission" date="2019-11" db="EMBL/GenBank/DDBJ databases">
        <title>Pedobacter sp. HMF7647 Genome sequencing and assembly.</title>
        <authorList>
            <person name="Kang H."/>
            <person name="Kim H."/>
            <person name="Joh K."/>
        </authorList>
    </citation>
    <scope>NUCLEOTIDE SEQUENCE [LARGE SCALE GENOMIC DNA]</scope>
    <source>
        <strain evidence="2 3">HMF7647</strain>
    </source>
</reference>
<name>A0A7K1YDE4_9SPHI</name>
<dbReference type="Proteomes" id="UP000466586">
    <property type="component" value="Unassembled WGS sequence"/>
</dbReference>
<feature type="domain" description="MACPF" evidence="1">
    <location>
        <begin position="13"/>
        <end position="340"/>
    </location>
</feature>
<dbReference type="Pfam" id="PF01823">
    <property type="entry name" value="MACPF"/>
    <property type="match status" value="1"/>
</dbReference>
<proteinExistence type="predicted"/>
<sequence length="340" mass="37498">MRNFVLICALAATLYSCKKSDLVVEPNTDNLEDGSLYTVSALKSSQSFAGADEDYNVLGYGYDLAMPYADSASIRASVVDIRKLKSEWSNAVDLSLASFGGPKVITAANAESYASDYSSRIKLTEGQKFFKSSLSSFYPEADAFSSKYIYGAFDAVVQLKQVKFAMLQGIQSYLKPSFLNDAVSLSPEGLVKKYGTHILNNISLGMKFSAVYQAQTKTADRVSASKKGLSIGVRRFFNSPIWQTDYTELQSADGNYNQKLRYKAYGADLSLIRKVYNAATADSVVKLDEWLQSGNKKNAALIDIVDLVPLYELLPEGAKRDALKGYITNYLKQNEVHLQD</sequence>
<dbReference type="EMBL" id="WVHT01000008">
    <property type="protein sequence ID" value="MXV52615.1"/>
    <property type="molecule type" value="Genomic_DNA"/>
</dbReference>
<dbReference type="PROSITE" id="PS51412">
    <property type="entry name" value="MACPF_2"/>
    <property type="match status" value="1"/>
</dbReference>
<evidence type="ECO:0000259" key="1">
    <source>
        <dbReference type="PROSITE" id="PS51412"/>
    </source>
</evidence>
<keyword evidence="3" id="KW-1185">Reference proteome</keyword>
<evidence type="ECO:0000313" key="2">
    <source>
        <dbReference type="EMBL" id="MXV52615.1"/>
    </source>
</evidence>
<dbReference type="PROSITE" id="PS51257">
    <property type="entry name" value="PROKAR_LIPOPROTEIN"/>
    <property type="match status" value="1"/>
</dbReference>
<comment type="caution">
    <text evidence="2">The sequence shown here is derived from an EMBL/GenBank/DDBJ whole genome shotgun (WGS) entry which is preliminary data.</text>
</comment>
<protein>
    <recommendedName>
        <fullName evidence="1">MACPF domain-containing protein</fullName>
    </recommendedName>
</protein>
<organism evidence="2 3">
    <name type="scientific">Hufsiella arboris</name>
    <dbReference type="NCBI Taxonomy" id="2695275"/>
    <lineage>
        <taxon>Bacteria</taxon>
        <taxon>Pseudomonadati</taxon>
        <taxon>Bacteroidota</taxon>
        <taxon>Sphingobacteriia</taxon>
        <taxon>Sphingobacteriales</taxon>
        <taxon>Sphingobacteriaceae</taxon>
        <taxon>Hufsiella</taxon>
    </lineage>
</organism>
<gene>
    <name evidence="2" type="ORF">GS399_16700</name>
</gene>
<dbReference type="RefSeq" id="WP_160845786.1">
    <property type="nucleotide sequence ID" value="NZ_WVHT01000008.1"/>
</dbReference>
<evidence type="ECO:0000313" key="3">
    <source>
        <dbReference type="Proteomes" id="UP000466586"/>
    </source>
</evidence>
<accession>A0A7K1YDE4</accession>
<dbReference type="AlphaFoldDB" id="A0A7K1YDE4"/>